<evidence type="ECO:0000313" key="2">
    <source>
        <dbReference type="EMBL" id="KDP46788.1"/>
    </source>
</evidence>
<feature type="compositionally biased region" description="Polar residues" evidence="1">
    <location>
        <begin position="74"/>
        <end position="87"/>
    </location>
</feature>
<sequence>MPCPCTSTCPCWTQGKSSGDSNSSTPKSCYMARPCQTRTSTQRRACLSTPVLHFILETQSLAHLTRALGHARATDSSLDVPLSTTRAEPSLELKL</sequence>
<gene>
    <name evidence="2" type="ORF">JCGZ_11159</name>
</gene>
<protein>
    <submittedName>
        <fullName evidence="2">Uncharacterized protein</fullName>
    </submittedName>
</protein>
<name>A0A067LHH1_JATCU</name>
<reference evidence="2 3" key="1">
    <citation type="journal article" date="2014" name="PLoS ONE">
        <title>Global Analysis of Gene Expression Profiles in Physic Nut (Jatropha curcas L.) Seedlings Exposed to Salt Stress.</title>
        <authorList>
            <person name="Zhang L."/>
            <person name="Zhang C."/>
            <person name="Wu P."/>
            <person name="Chen Y."/>
            <person name="Li M."/>
            <person name="Jiang H."/>
            <person name="Wu G."/>
        </authorList>
    </citation>
    <scope>NUCLEOTIDE SEQUENCE [LARGE SCALE GENOMIC DNA]</scope>
    <source>
        <strain evidence="3">cv. GZQX0401</strain>
        <tissue evidence="2">Young leaves</tissue>
    </source>
</reference>
<keyword evidence="3" id="KW-1185">Reference proteome</keyword>
<feature type="region of interest" description="Disordered" evidence="1">
    <location>
        <begin position="71"/>
        <end position="95"/>
    </location>
</feature>
<organism evidence="2 3">
    <name type="scientific">Jatropha curcas</name>
    <name type="common">Barbados nut</name>
    <dbReference type="NCBI Taxonomy" id="180498"/>
    <lineage>
        <taxon>Eukaryota</taxon>
        <taxon>Viridiplantae</taxon>
        <taxon>Streptophyta</taxon>
        <taxon>Embryophyta</taxon>
        <taxon>Tracheophyta</taxon>
        <taxon>Spermatophyta</taxon>
        <taxon>Magnoliopsida</taxon>
        <taxon>eudicotyledons</taxon>
        <taxon>Gunneridae</taxon>
        <taxon>Pentapetalae</taxon>
        <taxon>rosids</taxon>
        <taxon>fabids</taxon>
        <taxon>Malpighiales</taxon>
        <taxon>Euphorbiaceae</taxon>
        <taxon>Crotonoideae</taxon>
        <taxon>Jatropheae</taxon>
        <taxon>Jatropha</taxon>
    </lineage>
</organism>
<dbReference type="EMBL" id="KK914208">
    <property type="protein sequence ID" value="KDP46788.1"/>
    <property type="molecule type" value="Genomic_DNA"/>
</dbReference>
<evidence type="ECO:0000256" key="1">
    <source>
        <dbReference type="SAM" id="MobiDB-lite"/>
    </source>
</evidence>
<evidence type="ECO:0000313" key="3">
    <source>
        <dbReference type="Proteomes" id="UP000027138"/>
    </source>
</evidence>
<dbReference type="AlphaFoldDB" id="A0A067LHH1"/>
<dbReference type="Proteomes" id="UP000027138">
    <property type="component" value="Unassembled WGS sequence"/>
</dbReference>
<proteinExistence type="predicted"/>
<accession>A0A067LHH1</accession>